<dbReference type="PANTHER" id="PTHR30244">
    <property type="entry name" value="TRANSAMINASE"/>
    <property type="match status" value="1"/>
</dbReference>
<dbReference type="GO" id="GO:0000271">
    <property type="term" value="P:polysaccharide biosynthetic process"/>
    <property type="evidence" value="ECO:0007669"/>
    <property type="project" value="TreeGrafter"/>
</dbReference>
<gene>
    <name evidence="6" type="ORF">H8J20_05625</name>
</gene>
<dbReference type="InterPro" id="IPR015421">
    <property type="entry name" value="PyrdxlP-dep_Trfase_major"/>
</dbReference>
<organism evidence="6 7">
    <name type="scientific">Serratia fonticola</name>
    <dbReference type="NCBI Taxonomy" id="47917"/>
    <lineage>
        <taxon>Bacteria</taxon>
        <taxon>Pseudomonadati</taxon>
        <taxon>Pseudomonadota</taxon>
        <taxon>Gammaproteobacteria</taxon>
        <taxon>Enterobacterales</taxon>
        <taxon>Yersiniaceae</taxon>
        <taxon>Serratia</taxon>
    </lineage>
</organism>
<dbReference type="CDD" id="cd00616">
    <property type="entry name" value="AHBA_syn"/>
    <property type="match status" value="1"/>
</dbReference>
<accession>A0AAW3WKX8</accession>
<evidence type="ECO:0000313" key="7">
    <source>
        <dbReference type="Proteomes" id="UP000659084"/>
    </source>
</evidence>
<comment type="caution">
    <text evidence="6">The sequence shown here is derived from an EMBL/GenBank/DDBJ whole genome shotgun (WGS) entry which is preliminary data.</text>
</comment>
<dbReference type="InterPro" id="IPR000653">
    <property type="entry name" value="DegT/StrS_aminotransferase"/>
</dbReference>
<evidence type="ECO:0000256" key="1">
    <source>
        <dbReference type="ARBA" id="ARBA00022898"/>
    </source>
</evidence>
<dbReference type="InterPro" id="IPR015424">
    <property type="entry name" value="PyrdxlP-dep_Trfase"/>
</dbReference>
<evidence type="ECO:0000256" key="3">
    <source>
        <dbReference type="PIRSR" id="PIRSR000390-1"/>
    </source>
</evidence>
<feature type="modified residue" description="N6-(pyridoxal phosphate)lysine" evidence="4">
    <location>
        <position position="186"/>
    </location>
</feature>
<proteinExistence type="inferred from homology"/>
<dbReference type="PANTHER" id="PTHR30244:SF36">
    <property type="entry name" value="3-OXO-GLUCOSE-6-PHOSPHATE:GLUTAMATE AMINOTRANSFERASE"/>
    <property type="match status" value="1"/>
</dbReference>
<dbReference type="AlphaFoldDB" id="A0AAW3WKX8"/>
<dbReference type="Proteomes" id="UP000659084">
    <property type="component" value="Unassembled WGS sequence"/>
</dbReference>
<evidence type="ECO:0000313" key="6">
    <source>
        <dbReference type="EMBL" id="MBC3211609.1"/>
    </source>
</evidence>
<protein>
    <submittedName>
        <fullName evidence="6">DegT/DnrJ/EryC1/StrS family aminotransferase</fullName>
    </submittedName>
</protein>
<dbReference type="PIRSF" id="PIRSF000390">
    <property type="entry name" value="PLP_StrS"/>
    <property type="match status" value="1"/>
</dbReference>
<evidence type="ECO:0000256" key="2">
    <source>
        <dbReference type="ARBA" id="ARBA00037999"/>
    </source>
</evidence>
<dbReference type="SUPFAM" id="SSF53383">
    <property type="entry name" value="PLP-dependent transferases"/>
    <property type="match status" value="1"/>
</dbReference>
<dbReference type="EMBL" id="JACNYO010000004">
    <property type="protein sequence ID" value="MBC3211609.1"/>
    <property type="molecule type" value="Genomic_DNA"/>
</dbReference>
<comment type="similarity">
    <text evidence="2 5">Belongs to the DegT/DnrJ/EryC1 family.</text>
</comment>
<sequence>MKVKYLDLVSQYNSIETEVNTAILNVVKSGHYCLGEQVFQFERNFAKFCNVSYAVACNSGTSALHMALLAAGIQEGDEVITTAATFVATVAAIRLSRAVPVLVDISDKTLNIDCEKIEFLITDKTKAIIVVHLHGNPCEIDKIRNISRKHGLVLIEDAAQAHDSEYKGHRIGSIGDMACFSFYPGKNLGAYGEAGAVVTNNEVYAEKLKLIRDWGSTRKYEHNIEGYNYRMDAIQGAILDIKLKHLPLWTSARINKANLYKKNLSRLPVITSTVLPEAKHVYHVFAIRTERRNALKEFLTLNGIETGIHYPIPVHNQPAFELICKKSNCLKISEIAAEQLLSLPIYPELSNESILYTCQVIQKFFEEDR</sequence>
<feature type="active site" description="Proton acceptor" evidence="3">
    <location>
        <position position="186"/>
    </location>
</feature>
<dbReference type="Gene3D" id="3.90.1150.10">
    <property type="entry name" value="Aspartate Aminotransferase, domain 1"/>
    <property type="match status" value="1"/>
</dbReference>
<name>A0AAW3WKX8_SERFO</name>
<evidence type="ECO:0000256" key="5">
    <source>
        <dbReference type="RuleBase" id="RU004508"/>
    </source>
</evidence>
<dbReference type="GO" id="GO:0030170">
    <property type="term" value="F:pyridoxal phosphate binding"/>
    <property type="evidence" value="ECO:0007669"/>
    <property type="project" value="TreeGrafter"/>
</dbReference>
<dbReference type="GO" id="GO:0008483">
    <property type="term" value="F:transaminase activity"/>
    <property type="evidence" value="ECO:0007669"/>
    <property type="project" value="UniProtKB-KW"/>
</dbReference>
<keyword evidence="6" id="KW-0808">Transferase</keyword>
<dbReference type="Pfam" id="PF01041">
    <property type="entry name" value="DegT_DnrJ_EryC1"/>
    <property type="match status" value="1"/>
</dbReference>
<dbReference type="InterPro" id="IPR015422">
    <property type="entry name" value="PyrdxlP-dep_Trfase_small"/>
</dbReference>
<dbReference type="Gene3D" id="3.40.640.10">
    <property type="entry name" value="Type I PLP-dependent aspartate aminotransferase-like (Major domain)"/>
    <property type="match status" value="1"/>
</dbReference>
<keyword evidence="6" id="KW-0032">Aminotransferase</keyword>
<keyword evidence="1 4" id="KW-0663">Pyridoxal phosphate</keyword>
<evidence type="ECO:0000256" key="4">
    <source>
        <dbReference type="PIRSR" id="PIRSR000390-2"/>
    </source>
</evidence>
<reference evidence="6" key="1">
    <citation type="submission" date="2020-08" db="EMBL/GenBank/DDBJ databases">
        <title>Food and environmental bacterial isolates.</title>
        <authorList>
            <person name="Richter L."/>
            <person name="Du Plessis E.M."/>
            <person name="Duvenage S."/>
            <person name="Allam M."/>
            <person name="Korsten L."/>
        </authorList>
    </citation>
    <scope>NUCLEOTIDE SEQUENCE</scope>
    <source>
        <strain evidence="6">UPMP2127</strain>
    </source>
</reference>
<dbReference type="RefSeq" id="WP_179252212.1">
    <property type="nucleotide sequence ID" value="NZ_JACBIV010000005.1"/>
</dbReference>